<dbReference type="PANTHER" id="PTHR13343">
    <property type="entry name" value="CREG1 PROTEIN"/>
    <property type="match status" value="1"/>
</dbReference>
<dbReference type="InterPro" id="IPR037119">
    <property type="entry name" value="Haem_oxidase_HugZ-like_sf"/>
</dbReference>
<evidence type="ECO:0000313" key="3">
    <source>
        <dbReference type="Proteomes" id="UP000253529"/>
    </source>
</evidence>
<feature type="domain" description="CREG-like beta-barrel" evidence="1">
    <location>
        <begin position="13"/>
        <end position="152"/>
    </location>
</feature>
<dbReference type="SUPFAM" id="SSF50475">
    <property type="entry name" value="FMN-binding split barrel"/>
    <property type="match status" value="1"/>
</dbReference>
<reference evidence="2 3" key="1">
    <citation type="submission" date="2018-06" db="EMBL/GenBank/DDBJ databases">
        <title>Genomic Encyclopedia of Type Strains, Phase IV (KMG-IV): sequencing the most valuable type-strain genomes for metagenomic binning, comparative biology and taxonomic classification.</title>
        <authorList>
            <person name="Goeker M."/>
        </authorList>
    </citation>
    <scope>NUCLEOTIDE SEQUENCE [LARGE SCALE GENOMIC DNA]</scope>
    <source>
        <strain evidence="2 3">DSM 24875</strain>
    </source>
</reference>
<dbReference type="AlphaFoldDB" id="A0A366FUC5"/>
<dbReference type="InterPro" id="IPR012349">
    <property type="entry name" value="Split_barrel_FMN-bd"/>
</dbReference>
<dbReference type="GO" id="GO:0005737">
    <property type="term" value="C:cytoplasm"/>
    <property type="evidence" value="ECO:0007669"/>
    <property type="project" value="UniProtKB-ARBA"/>
</dbReference>
<dbReference type="Gene3D" id="3.20.180.10">
    <property type="entry name" value="PNP-oxidase-like"/>
    <property type="match status" value="1"/>
</dbReference>
<dbReference type="OrthoDB" id="9814594at2"/>
<accession>A0A366FUC5</accession>
<evidence type="ECO:0000259" key="1">
    <source>
        <dbReference type="Pfam" id="PF13883"/>
    </source>
</evidence>
<name>A0A366FUC5_9HYPH</name>
<keyword evidence="3" id="KW-1185">Reference proteome</keyword>
<comment type="caution">
    <text evidence="2">The sequence shown here is derived from an EMBL/GenBank/DDBJ whole genome shotgun (WGS) entry which is preliminary data.</text>
</comment>
<evidence type="ECO:0000313" key="2">
    <source>
        <dbReference type="EMBL" id="RBP18272.1"/>
    </source>
</evidence>
<gene>
    <name evidence="2" type="ORF">DFR50_101216</name>
</gene>
<sequence>MAKPPVDPETVHAEAVADAKRLMRLARTGALATLDPAVGAPLTTLVGVASDFDGAPLFLMSTLARHTRHLAADPRASLLLTEERERGDPLNHPRISLNGRVDKASSPHVRARYLQRNPKAKLYADFTDFAFFRLTVEAVHFNGGFGRADLLTPADILIGRGTETALAEAESRLIDWVGAFGDEALARLVGHEAGGRQAWRAVGLDAEGLDLAAGGRPARVQFAAAASDEAEWRAHFVRASGARAG</sequence>
<dbReference type="Gene3D" id="2.30.110.10">
    <property type="entry name" value="Electron Transport, Fmn-binding Protein, Chain A"/>
    <property type="match status" value="1"/>
</dbReference>
<proteinExistence type="predicted"/>
<dbReference type="PANTHER" id="PTHR13343:SF17">
    <property type="entry name" value="CELLULAR REPRESSOR OF E1A-STIMULATED GENES, ISOFORM A"/>
    <property type="match status" value="1"/>
</dbReference>
<dbReference type="RefSeq" id="WP_113887328.1">
    <property type="nucleotide sequence ID" value="NZ_QNRK01000001.1"/>
</dbReference>
<dbReference type="EMBL" id="QNRK01000001">
    <property type="protein sequence ID" value="RBP18272.1"/>
    <property type="molecule type" value="Genomic_DNA"/>
</dbReference>
<protein>
    <recommendedName>
        <fullName evidence="1">CREG-like beta-barrel domain-containing protein</fullName>
    </recommendedName>
</protein>
<dbReference type="Pfam" id="PF13883">
    <property type="entry name" value="CREG_beta-barrel"/>
    <property type="match status" value="1"/>
</dbReference>
<organism evidence="2 3">
    <name type="scientific">Roseiarcus fermentans</name>
    <dbReference type="NCBI Taxonomy" id="1473586"/>
    <lineage>
        <taxon>Bacteria</taxon>
        <taxon>Pseudomonadati</taxon>
        <taxon>Pseudomonadota</taxon>
        <taxon>Alphaproteobacteria</taxon>
        <taxon>Hyphomicrobiales</taxon>
        <taxon>Roseiarcaceae</taxon>
        <taxon>Roseiarcus</taxon>
    </lineage>
</organism>
<dbReference type="Proteomes" id="UP000253529">
    <property type="component" value="Unassembled WGS sequence"/>
</dbReference>
<dbReference type="InterPro" id="IPR055343">
    <property type="entry name" value="CREG_beta-barrel"/>
</dbReference>